<gene>
    <name evidence="1" type="ORF">OCV65_03390</name>
</gene>
<proteinExistence type="predicted"/>
<evidence type="ECO:0008006" key="3">
    <source>
        <dbReference type="Google" id="ProtNLM"/>
    </source>
</evidence>
<protein>
    <recommendedName>
        <fullName evidence="3">DUF1444 family protein</fullName>
    </recommendedName>
</protein>
<dbReference type="Proteomes" id="UP001207605">
    <property type="component" value="Unassembled WGS sequence"/>
</dbReference>
<evidence type="ECO:0000313" key="2">
    <source>
        <dbReference type="Proteomes" id="UP001207605"/>
    </source>
</evidence>
<sequence>MKKYEEEHYLYNNIKEQIYPWVSSTLSLPETLNGKNISEKDTPLIEFVGALKILFVIKRGEETYEVIKDNMLPPECDIPALYHQACENLVRDVEFVIGNTMYGAFSILADGKHEASSLCFQHIWNVCAEKLQDDLLIMAPRTDTVLFAPLSQPKAIETMKTHAEQAYTMGTNKINTDMYLFTRDGKELLTYDETKH</sequence>
<comment type="caution">
    <text evidence="1">The sequence shown here is derived from an EMBL/GenBank/DDBJ whole genome shotgun (WGS) entry which is preliminary data.</text>
</comment>
<dbReference type="RefSeq" id="WP_262580939.1">
    <property type="nucleotide sequence ID" value="NZ_JAOQJV010000002.1"/>
</dbReference>
<keyword evidence="2" id="KW-1185">Reference proteome</keyword>
<name>A0ABT2S465_9FIRM</name>
<accession>A0ABT2S465</accession>
<evidence type="ECO:0000313" key="1">
    <source>
        <dbReference type="EMBL" id="MCU6699283.1"/>
    </source>
</evidence>
<dbReference type="EMBL" id="JAOQJV010000002">
    <property type="protein sequence ID" value="MCU6699283.1"/>
    <property type="molecule type" value="Genomic_DNA"/>
</dbReference>
<reference evidence="1 2" key="1">
    <citation type="journal article" date="2021" name="ISME Commun">
        <title>Automated analysis of genomic sequences facilitates high-throughput and comprehensive description of bacteria.</title>
        <authorList>
            <person name="Hitch T.C.A."/>
        </authorList>
    </citation>
    <scope>NUCLEOTIDE SEQUENCE [LARGE SCALE GENOMIC DNA]</scope>
    <source>
        <strain evidence="1 2">Sanger_02</strain>
    </source>
</reference>
<organism evidence="1 2">
    <name type="scientific">Dorea ammoniilytica</name>
    <dbReference type="NCBI Taxonomy" id="2981788"/>
    <lineage>
        <taxon>Bacteria</taxon>
        <taxon>Bacillati</taxon>
        <taxon>Bacillota</taxon>
        <taxon>Clostridia</taxon>
        <taxon>Lachnospirales</taxon>
        <taxon>Lachnospiraceae</taxon>
        <taxon>Dorea</taxon>
    </lineage>
</organism>